<organism evidence="1 2">
    <name type="scientific">Candidatus Protofrankia datiscae</name>
    <dbReference type="NCBI Taxonomy" id="2716812"/>
    <lineage>
        <taxon>Bacteria</taxon>
        <taxon>Bacillati</taxon>
        <taxon>Actinomycetota</taxon>
        <taxon>Actinomycetes</taxon>
        <taxon>Frankiales</taxon>
        <taxon>Frankiaceae</taxon>
        <taxon>Protofrankia</taxon>
    </lineage>
</organism>
<dbReference type="KEGG" id="fsy:FsymDg_3518"/>
<dbReference type="Proteomes" id="UP000001549">
    <property type="component" value="Chromosome"/>
</dbReference>
<gene>
    <name evidence="1" type="ordered locus">FsymDg_3518</name>
</gene>
<protein>
    <submittedName>
        <fullName evidence="1">Uncharacterized protein</fullName>
    </submittedName>
</protein>
<keyword evidence="2" id="KW-1185">Reference proteome</keyword>
<accession>F8B2C4</accession>
<evidence type="ECO:0000313" key="2">
    <source>
        <dbReference type="Proteomes" id="UP000001549"/>
    </source>
</evidence>
<dbReference type="RefSeq" id="WP_013874689.1">
    <property type="nucleotide sequence ID" value="NC_015656.1"/>
</dbReference>
<evidence type="ECO:0000313" key="1">
    <source>
        <dbReference type="EMBL" id="AEH10801.1"/>
    </source>
</evidence>
<sequence>MHDEQALYGLVRFAGVHQRQVTGIVLVFESAAAADQFARTAGIDAYAVGPVEFLATTTPAAAHQAGANR</sequence>
<reference evidence="1 2" key="1">
    <citation type="submission" date="2011-05" db="EMBL/GenBank/DDBJ databases">
        <title>Complete sequence of chromosome of Frankia symbiont of Datisca glomerata.</title>
        <authorList>
            <consortium name="US DOE Joint Genome Institute"/>
            <person name="Lucas S."/>
            <person name="Han J."/>
            <person name="Lapidus A."/>
            <person name="Cheng J.-F."/>
            <person name="Goodwin L."/>
            <person name="Pitluck S."/>
            <person name="Peters L."/>
            <person name="Mikhailova N."/>
            <person name="Chertkov O."/>
            <person name="Teshima H."/>
            <person name="Han C."/>
            <person name="Tapia R."/>
            <person name="Land M."/>
            <person name="Hauser L."/>
            <person name="Kyrpides N."/>
            <person name="Ivanova N."/>
            <person name="Pagani I."/>
            <person name="Berry A."/>
            <person name="Pawlowski K."/>
            <person name="Persson T."/>
            <person name="Vanden Heuvel B."/>
            <person name="Benson D."/>
            <person name="Woyke T."/>
        </authorList>
    </citation>
    <scope>NUCLEOTIDE SEQUENCE [LARGE SCALE GENOMIC DNA]</scope>
    <source>
        <strain evidence="2">4085684</strain>
    </source>
</reference>
<name>F8B2C4_9ACTN</name>
<dbReference type="EMBL" id="CP002801">
    <property type="protein sequence ID" value="AEH10801.1"/>
    <property type="molecule type" value="Genomic_DNA"/>
</dbReference>
<proteinExistence type="predicted"/>
<dbReference type="HOGENOM" id="CLU_2769853_0_0_11"/>
<dbReference type="AlphaFoldDB" id="F8B2C4"/>